<sequence>MPKQANISHYFKVRTSNVPSNKTCCSAKSDGVKKAQHVVPGKTTEAAPDSVKKCVHNEPARKKRKVELIELEKGDELPTNTDTVSPAMSANAPPNERLVCSSTLMKLETFVANQNNVREKNDDVPDILEEGILRSHTVCESGKSLTSHLETYSRNRNVSPDSTSPKLGDSSTLTDDGTRLPGRNLKYTPLEQQIVAIKEKHPGTLLMVECGYKYRFFGTDAEIAAKELNIFCHLDHNFMTASIPTHRLFVHLRRLVAAGHKVAVVKQTETSALKAAGDTKSSLFSREVSAVYTKSTLLGEDVNPLSQGAYSDEESRDDLLPPANYLMCINECIIVGSKLHSISVVAVQPGTGDIVYDEFDDERSCSRLLAVISHIQPVEFLLPEALSADVENLVKGISAYTGDEHPRVERLPGAAFVPESSEQVDSFNAGRCDQLPDGVVKCLTAVAQYLKEFNLDTVLKLSCNMRHFSESTDHMKLNAQALCSLEIFQNSTDHRVQGSLLSVMDHTRTKFGSRLFKHWLSQPLCDIKKIEQRQDAVAEIIAGNCGVIVELAALLGKMPDVERGLCNIYYQRCSTLEFLSVAQSLQRVAAAAHADDAPRSPLLRDIVAQLPARLAGVGDHLAAIDAAAARRGDKLRVLRAADATPAVAATRGAIRDVETELVAHRREIRYILRMPAIDYVTVSGAEYLVEVRNSLLASVPADWTRVGATKAVTRFRSPTAARLHGRLCALREQLHVDCGAAWREFLARFGAEHGANRVAVRRLAELDCLLSLAETARQSGYARPLMVEHGPVLHFKAGRHPVVAAAMEAAGRAYVANDADLDAGGRRCVVVTGPNMGGKSSYVRQVALACIMAQVGSWVAARAAVVGVVDAVHVRMGARDAILRGQSTFMLELAETAEILASATCRSLVVLDELGRGTSTHDGAAIATATLRYVATELRCLTLFVTHYPHVAALETSLPHCIANYHMAFMLEGDTGNDDGNSDDGSDDDRGNDVDEGDGGGEDGCGGSDLSLSGWQQRARGGGNGRPAEVTFLYRLTAGAASRSYGLNVARLAGIPARVLRAAHARAARLEEKVECDRCERALFRRLCVDDAPPPLQLLREIQSRPVR</sequence>
<evidence type="ECO:0000256" key="7">
    <source>
        <dbReference type="PIRNR" id="PIRNR037677"/>
    </source>
</evidence>
<evidence type="ECO:0000259" key="9">
    <source>
        <dbReference type="PROSITE" id="PS00486"/>
    </source>
</evidence>
<keyword evidence="3 7" id="KW-0227">DNA damage</keyword>
<name>A0ABM1EH85_PRICU</name>
<dbReference type="InterPro" id="IPR027417">
    <property type="entry name" value="P-loop_NTPase"/>
</dbReference>
<dbReference type="Proteomes" id="UP000695022">
    <property type="component" value="Unplaced"/>
</dbReference>
<evidence type="ECO:0000313" key="10">
    <source>
        <dbReference type="Proteomes" id="UP000695022"/>
    </source>
</evidence>
<dbReference type="RefSeq" id="XP_014671556.1">
    <property type="nucleotide sequence ID" value="XM_014816070.1"/>
</dbReference>
<dbReference type="SMART" id="SM00534">
    <property type="entry name" value="MUTSac"/>
    <property type="match status" value="1"/>
</dbReference>
<evidence type="ECO:0000313" key="11">
    <source>
        <dbReference type="RefSeq" id="XP_014671556.1"/>
    </source>
</evidence>
<feature type="compositionally biased region" description="Acidic residues" evidence="8">
    <location>
        <begin position="976"/>
        <end position="987"/>
    </location>
</feature>
<dbReference type="SMART" id="SM00533">
    <property type="entry name" value="MUTSd"/>
    <property type="match status" value="1"/>
</dbReference>
<evidence type="ECO:0000256" key="3">
    <source>
        <dbReference type="ARBA" id="ARBA00022763"/>
    </source>
</evidence>
<gene>
    <name evidence="11" type="primary">LOC106812240</name>
</gene>
<dbReference type="InterPro" id="IPR000432">
    <property type="entry name" value="DNA_mismatch_repair_MutS_C"/>
</dbReference>
<feature type="region of interest" description="Disordered" evidence="8">
    <location>
        <begin position="976"/>
        <end position="1007"/>
    </location>
</feature>
<dbReference type="InterPro" id="IPR017261">
    <property type="entry name" value="DNA_mismatch_repair_MutS/MSH"/>
</dbReference>
<dbReference type="GeneID" id="106812240"/>
<dbReference type="SUPFAM" id="SSF55271">
    <property type="entry name" value="DNA repair protein MutS, domain I"/>
    <property type="match status" value="1"/>
</dbReference>
<dbReference type="InterPro" id="IPR007695">
    <property type="entry name" value="DNA_mismatch_repair_MutS-lik_N"/>
</dbReference>
<evidence type="ECO:0000256" key="6">
    <source>
        <dbReference type="ARBA" id="ARBA00023204"/>
    </source>
</evidence>
<evidence type="ECO:0000256" key="2">
    <source>
        <dbReference type="ARBA" id="ARBA00022741"/>
    </source>
</evidence>
<dbReference type="InterPro" id="IPR007860">
    <property type="entry name" value="DNA_mmatch_repair_MutS_con_dom"/>
</dbReference>
<feature type="compositionally biased region" description="Polar residues" evidence="8">
    <location>
        <begin position="150"/>
        <end position="175"/>
    </location>
</feature>
<dbReference type="Gene3D" id="3.30.420.110">
    <property type="entry name" value="MutS, connector domain"/>
    <property type="match status" value="1"/>
</dbReference>
<dbReference type="SUPFAM" id="SSF53150">
    <property type="entry name" value="DNA repair protein MutS, domain II"/>
    <property type="match status" value="1"/>
</dbReference>
<dbReference type="InterPro" id="IPR045076">
    <property type="entry name" value="MutS"/>
</dbReference>
<dbReference type="Gene3D" id="3.40.1170.10">
    <property type="entry name" value="DNA repair protein MutS, domain I"/>
    <property type="match status" value="1"/>
</dbReference>
<dbReference type="Pfam" id="PF01624">
    <property type="entry name" value="MutS_I"/>
    <property type="match status" value="1"/>
</dbReference>
<dbReference type="PANTHER" id="PTHR11361">
    <property type="entry name" value="DNA MISMATCH REPAIR PROTEIN MUTS FAMILY MEMBER"/>
    <property type="match status" value="1"/>
</dbReference>
<dbReference type="InterPro" id="IPR007696">
    <property type="entry name" value="DNA_mismatch_repair_MutS_core"/>
</dbReference>
<dbReference type="SUPFAM" id="SSF52540">
    <property type="entry name" value="P-loop containing nucleoside triphosphate hydrolases"/>
    <property type="match status" value="1"/>
</dbReference>
<keyword evidence="5 7" id="KW-0238">DNA-binding</keyword>
<keyword evidence="4 7" id="KW-0067">ATP-binding</keyword>
<dbReference type="Gene3D" id="3.40.50.300">
    <property type="entry name" value="P-loop containing nucleotide triphosphate hydrolases"/>
    <property type="match status" value="1"/>
</dbReference>
<protein>
    <recommendedName>
        <fullName evidence="7">DNA mismatch repair protein</fullName>
    </recommendedName>
</protein>
<dbReference type="InterPro" id="IPR016151">
    <property type="entry name" value="DNA_mismatch_repair_MutS_N"/>
</dbReference>
<evidence type="ECO:0000256" key="5">
    <source>
        <dbReference type="ARBA" id="ARBA00023125"/>
    </source>
</evidence>
<proteinExistence type="inferred from homology"/>
<dbReference type="PANTHER" id="PTHR11361:SF122">
    <property type="entry name" value="DNA MISMATCH REPAIR PROTEIN MSH3"/>
    <property type="match status" value="1"/>
</dbReference>
<evidence type="ECO:0000256" key="1">
    <source>
        <dbReference type="ARBA" id="ARBA00007094"/>
    </source>
</evidence>
<dbReference type="Pfam" id="PF05188">
    <property type="entry name" value="MutS_II"/>
    <property type="match status" value="1"/>
</dbReference>
<feature type="region of interest" description="Disordered" evidence="8">
    <location>
        <begin position="150"/>
        <end position="181"/>
    </location>
</feature>
<keyword evidence="6 7" id="KW-0234">DNA repair</keyword>
<dbReference type="SUPFAM" id="SSF48334">
    <property type="entry name" value="DNA repair protein MutS, domain III"/>
    <property type="match status" value="1"/>
</dbReference>
<evidence type="ECO:0000256" key="4">
    <source>
        <dbReference type="ARBA" id="ARBA00022840"/>
    </source>
</evidence>
<dbReference type="InterPro" id="IPR036187">
    <property type="entry name" value="DNA_mismatch_repair_MutS_sf"/>
</dbReference>
<comment type="similarity">
    <text evidence="1">Belongs to the DNA mismatch repair MutS family. MSH3 subfamily.</text>
</comment>
<accession>A0ABM1EH85</accession>
<dbReference type="Gene3D" id="1.10.1420.10">
    <property type="match status" value="2"/>
</dbReference>
<dbReference type="PIRSF" id="PIRSF037677">
    <property type="entry name" value="DNA_mis_repair_Msh6"/>
    <property type="match status" value="1"/>
</dbReference>
<comment type="function">
    <text evidence="7">Component of the post-replicative DNA mismatch repair system (MMR).</text>
</comment>
<dbReference type="PROSITE" id="PS00486">
    <property type="entry name" value="DNA_MISMATCH_REPAIR_2"/>
    <property type="match status" value="1"/>
</dbReference>
<dbReference type="Pfam" id="PF05192">
    <property type="entry name" value="MutS_III"/>
    <property type="match status" value="1"/>
</dbReference>
<keyword evidence="10" id="KW-1185">Reference proteome</keyword>
<dbReference type="InterPro" id="IPR036678">
    <property type="entry name" value="MutS_con_dom_sf"/>
</dbReference>
<organism evidence="10 11">
    <name type="scientific">Priapulus caudatus</name>
    <name type="common">Priapulid worm</name>
    <dbReference type="NCBI Taxonomy" id="37621"/>
    <lineage>
        <taxon>Eukaryota</taxon>
        <taxon>Metazoa</taxon>
        <taxon>Ecdysozoa</taxon>
        <taxon>Scalidophora</taxon>
        <taxon>Priapulida</taxon>
        <taxon>Priapulimorpha</taxon>
        <taxon>Priapulimorphida</taxon>
        <taxon>Priapulidae</taxon>
        <taxon>Priapulus</taxon>
    </lineage>
</organism>
<feature type="domain" description="DNA mismatch repair proteins mutS family" evidence="9">
    <location>
        <begin position="907"/>
        <end position="923"/>
    </location>
</feature>
<evidence type="ECO:0000256" key="8">
    <source>
        <dbReference type="SAM" id="MobiDB-lite"/>
    </source>
</evidence>
<dbReference type="Pfam" id="PF00488">
    <property type="entry name" value="MutS_V"/>
    <property type="match status" value="1"/>
</dbReference>
<keyword evidence="2 7" id="KW-0547">Nucleotide-binding</keyword>
<reference evidence="11" key="1">
    <citation type="submission" date="2025-08" db="UniProtKB">
        <authorList>
            <consortium name="RefSeq"/>
        </authorList>
    </citation>
    <scope>IDENTIFICATION</scope>
</reference>